<reference evidence="1" key="1">
    <citation type="submission" date="2020-10" db="EMBL/GenBank/DDBJ databases">
        <authorList>
            <person name="Gilroy R."/>
        </authorList>
    </citation>
    <scope>NUCLEOTIDE SEQUENCE</scope>
    <source>
        <strain evidence="1">G3-3990</strain>
    </source>
</reference>
<evidence type="ECO:0000313" key="1">
    <source>
        <dbReference type="EMBL" id="MBO8458979.1"/>
    </source>
</evidence>
<sequence>MIEKDYIIRPIEEKDCPALHHLYCRFSFTVVRETEEEYIMVCKLTE</sequence>
<accession>A0A9D9HSK7</accession>
<name>A0A9D9HSK7_9BACT</name>
<organism evidence="1 2">
    <name type="scientific">Candidatus Gallipaludibacter merdavium</name>
    <dbReference type="NCBI Taxonomy" id="2840839"/>
    <lineage>
        <taxon>Bacteria</taxon>
        <taxon>Pseudomonadati</taxon>
        <taxon>Bacteroidota</taxon>
        <taxon>Bacteroidia</taxon>
        <taxon>Bacteroidales</taxon>
        <taxon>Candidatus Gallipaludibacter</taxon>
    </lineage>
</organism>
<dbReference type="EMBL" id="JADIMG010000009">
    <property type="protein sequence ID" value="MBO8458979.1"/>
    <property type="molecule type" value="Genomic_DNA"/>
</dbReference>
<protein>
    <submittedName>
        <fullName evidence="1">Uncharacterized protein</fullName>
    </submittedName>
</protein>
<comment type="caution">
    <text evidence="1">The sequence shown here is derived from an EMBL/GenBank/DDBJ whole genome shotgun (WGS) entry which is preliminary data.</text>
</comment>
<gene>
    <name evidence="1" type="ORF">IAA73_01400</name>
</gene>
<reference evidence="1" key="2">
    <citation type="journal article" date="2021" name="PeerJ">
        <title>Extensive microbial diversity within the chicken gut microbiome revealed by metagenomics and culture.</title>
        <authorList>
            <person name="Gilroy R."/>
            <person name="Ravi A."/>
            <person name="Getino M."/>
            <person name="Pursley I."/>
            <person name="Horton D.L."/>
            <person name="Alikhan N.F."/>
            <person name="Baker D."/>
            <person name="Gharbi K."/>
            <person name="Hall N."/>
            <person name="Watson M."/>
            <person name="Adriaenssens E.M."/>
            <person name="Foster-Nyarko E."/>
            <person name="Jarju S."/>
            <person name="Secka A."/>
            <person name="Antonio M."/>
            <person name="Oren A."/>
            <person name="Chaudhuri R.R."/>
            <person name="La Ragione R."/>
            <person name="Hildebrand F."/>
            <person name="Pallen M.J."/>
        </authorList>
    </citation>
    <scope>NUCLEOTIDE SEQUENCE</scope>
    <source>
        <strain evidence="1">G3-3990</strain>
    </source>
</reference>
<dbReference type="AlphaFoldDB" id="A0A9D9HSK7"/>
<dbReference type="Proteomes" id="UP000823641">
    <property type="component" value="Unassembled WGS sequence"/>
</dbReference>
<proteinExistence type="predicted"/>
<evidence type="ECO:0000313" key="2">
    <source>
        <dbReference type="Proteomes" id="UP000823641"/>
    </source>
</evidence>